<protein>
    <recommendedName>
        <fullName evidence="1">Reverse transcriptase zinc-binding domain-containing protein</fullName>
    </recommendedName>
</protein>
<sequence>MKIKMTFFQKVKFIVGNGTSTRFWKDTWLGDTPLALQYPLLYNIAQRKEDYISMVLQSVPLNMQFRRALVGARWDAWLHLVRRLMQVQLSNHTDNVRWILAANGVFSVKSMYLDLINTGTLSRSLKIWNIKVPLKIKVFMWFIHKGVILTKDNLIKRRWRGRSNCCYCEQNETIRHLFLQCPLAKLLWRTIQIAFNIVPPTCISSIFTTWLNGVDVKISKLIGIGICALFWAIWNTRNDITFNGKNFNNFLQVIFRATSWIRTWSLLSHVDSRGRMDIGCNRWEMVARVIFNRFGWRANNRLGV</sequence>
<dbReference type="AlphaFoldDB" id="A0A8I6XUJ7"/>
<organism evidence="2 3">
    <name type="scientific">Hordeum vulgare subsp. vulgare</name>
    <name type="common">Domesticated barley</name>
    <dbReference type="NCBI Taxonomy" id="112509"/>
    <lineage>
        <taxon>Eukaryota</taxon>
        <taxon>Viridiplantae</taxon>
        <taxon>Streptophyta</taxon>
        <taxon>Embryophyta</taxon>
        <taxon>Tracheophyta</taxon>
        <taxon>Spermatophyta</taxon>
        <taxon>Magnoliopsida</taxon>
        <taxon>Liliopsida</taxon>
        <taxon>Poales</taxon>
        <taxon>Poaceae</taxon>
        <taxon>BOP clade</taxon>
        <taxon>Pooideae</taxon>
        <taxon>Triticodae</taxon>
        <taxon>Triticeae</taxon>
        <taxon>Hordeinae</taxon>
        <taxon>Hordeum</taxon>
    </lineage>
</organism>
<reference evidence="2" key="2">
    <citation type="submission" date="2020-10" db="EMBL/GenBank/DDBJ databases">
        <authorList>
            <person name="Scholz U."/>
            <person name="Mascher M."/>
            <person name="Fiebig A."/>
        </authorList>
    </citation>
    <scope>NUCLEOTIDE SEQUENCE [LARGE SCALE GENOMIC DNA]</scope>
    <source>
        <strain evidence="2">cv. Morex</strain>
    </source>
</reference>
<keyword evidence="3" id="KW-1185">Reference proteome</keyword>
<evidence type="ECO:0000259" key="1">
    <source>
        <dbReference type="Pfam" id="PF13966"/>
    </source>
</evidence>
<proteinExistence type="predicted"/>
<dbReference type="InterPro" id="IPR026960">
    <property type="entry name" value="RVT-Znf"/>
</dbReference>
<dbReference type="EnsemblPlants" id="HORVU.MOREX.r3.6HG0592000.1">
    <property type="protein sequence ID" value="HORVU.MOREX.r3.6HG0592000.1.CDS1"/>
    <property type="gene ID" value="HORVU.MOREX.r3.6HG0592000"/>
</dbReference>
<name>A0A8I6XUJ7_HORVV</name>
<dbReference type="Pfam" id="PF13966">
    <property type="entry name" value="zf-RVT"/>
    <property type="match status" value="1"/>
</dbReference>
<accession>A0A8I6XUJ7</accession>
<evidence type="ECO:0000313" key="2">
    <source>
        <dbReference type="EnsemblPlants" id="HORVU.MOREX.r3.6HG0592000.1.CDS1"/>
    </source>
</evidence>
<evidence type="ECO:0000313" key="3">
    <source>
        <dbReference type="Proteomes" id="UP000011116"/>
    </source>
</evidence>
<dbReference type="Proteomes" id="UP000011116">
    <property type="component" value="Chromosome 6H"/>
</dbReference>
<dbReference type="PANTHER" id="PTHR36617">
    <property type="entry name" value="PROTEIN, PUTATIVE-RELATED"/>
    <property type="match status" value="1"/>
</dbReference>
<reference evidence="3" key="1">
    <citation type="journal article" date="2012" name="Nature">
        <title>A physical, genetic and functional sequence assembly of the barley genome.</title>
        <authorList>
            <consortium name="The International Barley Genome Sequencing Consortium"/>
            <person name="Mayer K.F."/>
            <person name="Waugh R."/>
            <person name="Brown J.W."/>
            <person name="Schulman A."/>
            <person name="Langridge P."/>
            <person name="Platzer M."/>
            <person name="Fincher G.B."/>
            <person name="Muehlbauer G.J."/>
            <person name="Sato K."/>
            <person name="Close T.J."/>
            <person name="Wise R.P."/>
            <person name="Stein N."/>
        </authorList>
    </citation>
    <scope>NUCLEOTIDE SEQUENCE [LARGE SCALE GENOMIC DNA]</scope>
    <source>
        <strain evidence="3">cv. Morex</strain>
    </source>
</reference>
<dbReference type="Gramene" id="HORVU.MOREX.r3.6HG0592000.1">
    <property type="protein sequence ID" value="HORVU.MOREX.r3.6HG0592000.1.CDS1"/>
    <property type="gene ID" value="HORVU.MOREX.r3.6HG0592000"/>
</dbReference>
<feature type="domain" description="Reverse transcriptase zinc-binding" evidence="1">
    <location>
        <begin position="106"/>
        <end position="188"/>
    </location>
</feature>
<dbReference type="PANTHER" id="PTHR36617:SF14">
    <property type="entry name" value="REVERSE TRANSCRIPTASE ZINC-BINDING DOMAIN-CONTAINING PROTEIN"/>
    <property type="match status" value="1"/>
</dbReference>
<reference evidence="2" key="3">
    <citation type="submission" date="2022-01" db="UniProtKB">
        <authorList>
            <consortium name="EnsemblPlants"/>
        </authorList>
    </citation>
    <scope>IDENTIFICATION</scope>
    <source>
        <strain evidence="2">subsp. vulgare</strain>
    </source>
</reference>